<dbReference type="GO" id="GO:1990961">
    <property type="term" value="P:xenobiotic detoxification by transmembrane export across the plasma membrane"/>
    <property type="evidence" value="ECO:0007669"/>
    <property type="project" value="InterPro"/>
</dbReference>
<feature type="transmembrane region" description="Helical" evidence="8">
    <location>
        <begin position="245"/>
        <end position="263"/>
    </location>
</feature>
<sequence length="392" mass="39089">MIPVPLLAVLALLSATAPFATDMYLPVLPAIGGQFGASPALVQLTLTGFFLGMGVGQLLVGPLSDVWGRKRLLVVAAGVALVASVGAATAPGILILIAARTLQGLGGGACVVLARAIVSDLATGNAAARAYSLLMAIGALAPAIAPIIGGFLAEPIGWRGIYWALVGLHAVQLLLAVAVVPATGGHSAGGQRLAGQVAANYLAVARTREFWGFAAATAFGFGALFCYIAASPFVIQHSFGFSPRAYSFIFAANALGLVLAALTNSWAVNRVGAVAMLRVGVAAQFLAAAVLLGAAALNAPVPVQLLCLFFCVGPTGLILGNSTALATGLLRTRAGAASALLGFVQSLAAGAVSPLVGLGHNPPVDMAAGMVACSLLAVAGAWAATAAIARRR</sequence>
<evidence type="ECO:0000313" key="12">
    <source>
        <dbReference type="Proteomes" id="UP000185491"/>
    </source>
</evidence>
<dbReference type="PROSITE" id="PS00216">
    <property type="entry name" value="SUGAR_TRANSPORT_1"/>
    <property type="match status" value="1"/>
</dbReference>
<reference evidence="11 12" key="1">
    <citation type="submission" date="2014-08" db="EMBL/GenBank/DDBJ databases">
        <title>Complete genome sequence of Corynebacterium phocae M408/89/1(T)(=DSM 44612(T)), isolated from the common seal (Phoca vitulina).</title>
        <authorList>
            <person name="Ruckert C."/>
            <person name="Albersmeier A."/>
            <person name="Winkler A."/>
            <person name="Kalinowski J."/>
        </authorList>
    </citation>
    <scope>NUCLEOTIDE SEQUENCE [LARGE SCALE GENOMIC DNA]</scope>
    <source>
        <strain evidence="11 12">M408/89/1</strain>
    </source>
</reference>
<keyword evidence="12" id="KW-1185">Reference proteome</keyword>
<feature type="chain" id="PRO_5044840657" evidence="9">
    <location>
        <begin position="21"/>
        <end position="392"/>
    </location>
</feature>
<evidence type="ECO:0000256" key="9">
    <source>
        <dbReference type="SAM" id="SignalP"/>
    </source>
</evidence>
<evidence type="ECO:0000313" key="11">
    <source>
        <dbReference type="EMBL" id="APT93310.1"/>
    </source>
</evidence>
<evidence type="ECO:0000256" key="7">
    <source>
        <dbReference type="ARBA" id="ARBA00023136"/>
    </source>
</evidence>
<feature type="transmembrane region" description="Helical" evidence="8">
    <location>
        <begin position="275"/>
        <end position="297"/>
    </location>
</feature>
<dbReference type="EMBL" id="CP009249">
    <property type="protein sequence ID" value="APT93310.1"/>
    <property type="molecule type" value="Genomic_DNA"/>
</dbReference>
<dbReference type="NCBIfam" id="TIGR00710">
    <property type="entry name" value="efflux_Bcr_CflA"/>
    <property type="match status" value="1"/>
</dbReference>
<dbReference type="RefSeq" id="WP_075735749.1">
    <property type="nucleotide sequence ID" value="NZ_CP009249.1"/>
</dbReference>
<dbReference type="InterPro" id="IPR005829">
    <property type="entry name" value="Sugar_transporter_CS"/>
</dbReference>
<feature type="transmembrane region" description="Helical" evidence="8">
    <location>
        <begin position="72"/>
        <end position="99"/>
    </location>
</feature>
<dbReference type="Gene3D" id="1.20.1720.10">
    <property type="entry name" value="Multidrug resistance protein D"/>
    <property type="match status" value="1"/>
</dbReference>
<evidence type="ECO:0000259" key="10">
    <source>
        <dbReference type="PROSITE" id="PS50850"/>
    </source>
</evidence>
<evidence type="ECO:0000256" key="4">
    <source>
        <dbReference type="ARBA" id="ARBA00022475"/>
    </source>
</evidence>
<dbReference type="InterPro" id="IPR020846">
    <property type="entry name" value="MFS_dom"/>
</dbReference>
<dbReference type="PANTHER" id="PTHR23502">
    <property type="entry name" value="MAJOR FACILITATOR SUPERFAMILY"/>
    <property type="match status" value="1"/>
</dbReference>
<dbReference type="PROSITE" id="PS50850">
    <property type="entry name" value="MFS"/>
    <property type="match status" value="1"/>
</dbReference>
<accession>A0A1L7D5C4</accession>
<dbReference type="SUPFAM" id="SSF103473">
    <property type="entry name" value="MFS general substrate transporter"/>
    <property type="match status" value="1"/>
</dbReference>
<keyword evidence="4" id="KW-1003">Cell membrane</keyword>
<feature type="domain" description="Major facilitator superfamily (MFS) profile" evidence="10">
    <location>
        <begin position="6"/>
        <end position="392"/>
    </location>
</feature>
<feature type="transmembrane region" description="Helical" evidence="8">
    <location>
        <begin position="161"/>
        <end position="182"/>
    </location>
</feature>
<feature type="transmembrane region" description="Helical" evidence="8">
    <location>
        <begin position="40"/>
        <end position="60"/>
    </location>
</feature>
<feature type="transmembrane region" description="Helical" evidence="8">
    <location>
        <begin position="339"/>
        <end position="360"/>
    </location>
</feature>
<keyword evidence="5 8" id="KW-0812">Transmembrane</keyword>
<evidence type="ECO:0000256" key="2">
    <source>
        <dbReference type="ARBA" id="ARBA00006236"/>
    </source>
</evidence>
<dbReference type="PANTHER" id="PTHR23502:SF132">
    <property type="entry name" value="POLYAMINE TRANSPORTER 2-RELATED"/>
    <property type="match status" value="1"/>
</dbReference>
<proteinExistence type="inferred from homology"/>
<dbReference type="GO" id="GO:0005886">
    <property type="term" value="C:plasma membrane"/>
    <property type="evidence" value="ECO:0007669"/>
    <property type="project" value="UniProtKB-SubCell"/>
</dbReference>
<dbReference type="Proteomes" id="UP000185491">
    <property type="component" value="Chromosome"/>
</dbReference>
<dbReference type="OrthoDB" id="9814303at2"/>
<keyword evidence="7 8" id="KW-0472">Membrane</keyword>
<dbReference type="CDD" id="cd17320">
    <property type="entry name" value="MFS_MdfA_MDR_like"/>
    <property type="match status" value="1"/>
</dbReference>
<comment type="subcellular location">
    <subcellularLocation>
        <location evidence="1">Cell membrane</location>
        <topology evidence="1">Multi-pass membrane protein</topology>
    </subcellularLocation>
</comment>
<dbReference type="AlphaFoldDB" id="A0A1L7D5C4"/>
<feature type="transmembrane region" description="Helical" evidence="8">
    <location>
        <begin position="210"/>
        <end position="230"/>
    </location>
</feature>
<feature type="transmembrane region" description="Helical" evidence="8">
    <location>
        <begin position="105"/>
        <end position="123"/>
    </location>
</feature>
<evidence type="ECO:0000256" key="8">
    <source>
        <dbReference type="SAM" id="Phobius"/>
    </source>
</evidence>
<gene>
    <name evidence="11" type="ORF">CPHO_10870</name>
</gene>
<organism evidence="11 12">
    <name type="scientific">Corynebacterium phocae</name>
    <dbReference type="NCBI Taxonomy" id="161895"/>
    <lineage>
        <taxon>Bacteria</taxon>
        <taxon>Bacillati</taxon>
        <taxon>Actinomycetota</taxon>
        <taxon>Actinomycetes</taxon>
        <taxon>Mycobacteriales</taxon>
        <taxon>Corynebacteriaceae</taxon>
        <taxon>Corynebacterium</taxon>
    </lineage>
</organism>
<name>A0A1L7D5C4_9CORY</name>
<evidence type="ECO:0000256" key="3">
    <source>
        <dbReference type="ARBA" id="ARBA00022448"/>
    </source>
</evidence>
<keyword evidence="6 8" id="KW-1133">Transmembrane helix</keyword>
<keyword evidence="3" id="KW-0813">Transport</keyword>
<dbReference type="GO" id="GO:0042910">
    <property type="term" value="F:xenobiotic transmembrane transporter activity"/>
    <property type="evidence" value="ECO:0007669"/>
    <property type="project" value="InterPro"/>
</dbReference>
<dbReference type="PRINTS" id="PR01036">
    <property type="entry name" value="TCRTETB"/>
</dbReference>
<evidence type="ECO:0000256" key="1">
    <source>
        <dbReference type="ARBA" id="ARBA00004651"/>
    </source>
</evidence>
<dbReference type="Pfam" id="PF07690">
    <property type="entry name" value="MFS_1"/>
    <property type="match status" value="1"/>
</dbReference>
<protein>
    <submittedName>
        <fullName evidence="11">MFS transporter</fullName>
    </submittedName>
</protein>
<feature type="transmembrane region" description="Helical" evidence="8">
    <location>
        <begin position="130"/>
        <end position="149"/>
    </location>
</feature>
<feature type="signal peptide" evidence="9">
    <location>
        <begin position="1"/>
        <end position="20"/>
    </location>
</feature>
<evidence type="ECO:0000256" key="5">
    <source>
        <dbReference type="ARBA" id="ARBA00022692"/>
    </source>
</evidence>
<dbReference type="InterPro" id="IPR036259">
    <property type="entry name" value="MFS_trans_sf"/>
</dbReference>
<keyword evidence="9" id="KW-0732">Signal</keyword>
<dbReference type="KEGG" id="cpho:CPHO_10870"/>
<feature type="transmembrane region" description="Helical" evidence="8">
    <location>
        <begin position="303"/>
        <end position="327"/>
    </location>
</feature>
<dbReference type="STRING" id="161895.CPHO_10870"/>
<dbReference type="InterPro" id="IPR011701">
    <property type="entry name" value="MFS"/>
</dbReference>
<comment type="similarity">
    <text evidence="2">Belongs to the major facilitator superfamily. Bcr/CmlA family.</text>
</comment>
<evidence type="ECO:0000256" key="6">
    <source>
        <dbReference type="ARBA" id="ARBA00022989"/>
    </source>
</evidence>
<dbReference type="InterPro" id="IPR004812">
    <property type="entry name" value="Efflux_drug-R_Bcr/CmlA"/>
</dbReference>
<feature type="transmembrane region" description="Helical" evidence="8">
    <location>
        <begin position="366"/>
        <end position="389"/>
    </location>
</feature>